<dbReference type="PANTHER" id="PTHR35446">
    <property type="entry name" value="SI:CH211-175M2.5"/>
    <property type="match status" value="1"/>
</dbReference>
<reference evidence="2" key="1">
    <citation type="submission" date="2021-02" db="EMBL/GenBank/DDBJ databases">
        <authorList>
            <person name="Nowell W R."/>
        </authorList>
    </citation>
    <scope>NUCLEOTIDE SEQUENCE</scope>
</reference>
<comment type="caution">
    <text evidence="2">The sequence shown here is derived from an EMBL/GenBank/DDBJ whole genome shotgun (WGS) entry which is preliminary data.</text>
</comment>
<dbReference type="InterPro" id="IPR003779">
    <property type="entry name" value="CMD-like"/>
</dbReference>
<dbReference type="InterPro" id="IPR032675">
    <property type="entry name" value="LRR_dom_sf"/>
</dbReference>
<evidence type="ECO:0000259" key="1">
    <source>
        <dbReference type="Pfam" id="PF02627"/>
    </source>
</evidence>
<dbReference type="Gene3D" id="3.80.10.10">
    <property type="entry name" value="Ribonuclease Inhibitor"/>
    <property type="match status" value="1"/>
</dbReference>
<dbReference type="SUPFAM" id="SSF52047">
    <property type="entry name" value="RNI-like"/>
    <property type="match status" value="1"/>
</dbReference>
<dbReference type="GO" id="GO:0051920">
    <property type="term" value="F:peroxiredoxin activity"/>
    <property type="evidence" value="ECO:0007669"/>
    <property type="project" value="InterPro"/>
</dbReference>
<dbReference type="PANTHER" id="PTHR35446:SF2">
    <property type="entry name" value="CARBOXYMUCONOLACTONE DECARBOXYLASE-LIKE DOMAIN-CONTAINING PROTEIN"/>
    <property type="match status" value="1"/>
</dbReference>
<gene>
    <name evidence="2" type="ORF">SMN809_LOCUS6117</name>
</gene>
<dbReference type="EMBL" id="CAJOBI010001617">
    <property type="protein sequence ID" value="CAF3890899.1"/>
    <property type="molecule type" value="Genomic_DNA"/>
</dbReference>
<dbReference type="Gene3D" id="1.20.1290.10">
    <property type="entry name" value="AhpD-like"/>
    <property type="match status" value="1"/>
</dbReference>
<proteinExistence type="predicted"/>
<accession>A0A8S2L9R4</accession>
<dbReference type="InterPro" id="IPR029032">
    <property type="entry name" value="AhpD-like"/>
</dbReference>
<dbReference type="Pfam" id="PF02627">
    <property type="entry name" value="CMD"/>
    <property type="match status" value="1"/>
</dbReference>
<protein>
    <recommendedName>
        <fullName evidence="1">Carboxymuconolactone decarboxylase-like domain-containing protein</fullName>
    </recommendedName>
</protein>
<evidence type="ECO:0000313" key="2">
    <source>
        <dbReference type="EMBL" id="CAF3890899.1"/>
    </source>
</evidence>
<dbReference type="Proteomes" id="UP000676336">
    <property type="component" value="Unassembled WGS sequence"/>
</dbReference>
<name>A0A8S2L9R4_9BILA</name>
<evidence type="ECO:0000313" key="3">
    <source>
        <dbReference type="Proteomes" id="UP000676336"/>
    </source>
</evidence>
<organism evidence="2 3">
    <name type="scientific">Rotaria magnacalcarata</name>
    <dbReference type="NCBI Taxonomy" id="392030"/>
    <lineage>
        <taxon>Eukaryota</taxon>
        <taxon>Metazoa</taxon>
        <taxon>Spiralia</taxon>
        <taxon>Gnathifera</taxon>
        <taxon>Rotifera</taxon>
        <taxon>Eurotatoria</taxon>
        <taxon>Bdelloidea</taxon>
        <taxon>Philodinida</taxon>
        <taxon>Philodinidae</taxon>
        <taxon>Rotaria</taxon>
    </lineage>
</organism>
<dbReference type="AlphaFoldDB" id="A0A8S2L9R4"/>
<feature type="domain" description="Carboxymuconolactone decarboxylase-like" evidence="1">
    <location>
        <begin position="42"/>
        <end position="124"/>
    </location>
</feature>
<dbReference type="SUPFAM" id="SSF69118">
    <property type="entry name" value="AhpD-like"/>
    <property type="match status" value="1"/>
</dbReference>
<sequence length="565" mass="64843">MSLPLVSPLPSNANDKVAELATFFNETLGFCPNSVLTMQHRPAIATAFIQLNKAVMNNQGRVTSALKRLIGYVSSSKTGCQYCQAHTILAAERYGATTEQLAYICQYSTHPAFSAAERAALDFAVAASTAPNAVNSDFLSKLTQLTLFNIQEMTLKPFARLRHLKISECSTKELSRICSELPMLKSLDVCLQGDSITMLDISQLSALTQLRLKIDGWKNKSLLTNLVKDFLPHLVQLKHFELESDLWNSMDDGTRWANLTKSLVTFNFKFKIRFLLKNLNSFRTPFWLEEKQWFVVYFNGDLCTIPRFAPVKYNTNGQSFDMSNLSSNTILHQHITELTVLTEIFHPNQYFPNIEILKMNCSVRMERMFNAISLNNIKHLILSSSSSMAMVLLILPVMPLLDELTIAGRLVPVLIEHLQDNIIEQIRTLNLHFCYFEKESITKMLCQYFPRIKYLNVSLINSTNDIILFIQQLPYLVNASFGMNSLLKKEKEKNCKRLKMTIDKKYSCQIVHSSNQNTFSFVHIWLTDDVSFITRFLDLKEYIYINFSNLYCHSSKQYNDMFKKI</sequence>